<organism evidence="4">
    <name type="scientific">Haemonchus placei</name>
    <name type="common">Barber's pole worm</name>
    <dbReference type="NCBI Taxonomy" id="6290"/>
    <lineage>
        <taxon>Eukaryota</taxon>
        <taxon>Metazoa</taxon>
        <taxon>Ecdysozoa</taxon>
        <taxon>Nematoda</taxon>
        <taxon>Chromadorea</taxon>
        <taxon>Rhabditida</taxon>
        <taxon>Rhabditina</taxon>
        <taxon>Rhabditomorpha</taxon>
        <taxon>Strongyloidea</taxon>
        <taxon>Trichostrongylidae</taxon>
        <taxon>Haemonchus</taxon>
    </lineage>
</organism>
<evidence type="ECO:0000313" key="2">
    <source>
        <dbReference type="EMBL" id="VDO24902.1"/>
    </source>
</evidence>
<reference evidence="2 3" key="2">
    <citation type="submission" date="2018-11" db="EMBL/GenBank/DDBJ databases">
        <authorList>
            <consortium name="Pathogen Informatics"/>
        </authorList>
    </citation>
    <scope>NUCLEOTIDE SEQUENCE [LARGE SCALE GENOMIC DNA]</scope>
    <source>
        <strain evidence="2 3">MHpl1</strain>
    </source>
</reference>
<evidence type="ECO:0000313" key="4">
    <source>
        <dbReference type="WBParaSite" id="HPLM_0000510801-mRNA-1"/>
    </source>
</evidence>
<sequence>MAKQTNPIVRGAEGGRTPAGNGAGKGGADKDTWVRVAGVPGGGIGKLGNDPGLEFVEAIEIGMDLGAYEGGSGYIGGSG</sequence>
<dbReference type="WBParaSite" id="HPLM_0000510801-mRNA-1">
    <property type="protein sequence ID" value="HPLM_0000510801-mRNA-1"/>
    <property type="gene ID" value="HPLM_0000510801"/>
</dbReference>
<dbReference type="Proteomes" id="UP000268014">
    <property type="component" value="Unassembled WGS sequence"/>
</dbReference>
<keyword evidence="3" id="KW-1185">Reference proteome</keyword>
<dbReference type="AlphaFoldDB" id="A0A0N4W587"/>
<evidence type="ECO:0000313" key="3">
    <source>
        <dbReference type="Proteomes" id="UP000268014"/>
    </source>
</evidence>
<name>A0A0N4W587_HAEPC</name>
<reference evidence="4" key="1">
    <citation type="submission" date="2017-02" db="UniProtKB">
        <authorList>
            <consortium name="WormBaseParasite"/>
        </authorList>
    </citation>
    <scope>IDENTIFICATION</scope>
</reference>
<proteinExistence type="predicted"/>
<dbReference type="EMBL" id="UZAF01016290">
    <property type="protein sequence ID" value="VDO24902.1"/>
    <property type="molecule type" value="Genomic_DNA"/>
</dbReference>
<evidence type="ECO:0000256" key="1">
    <source>
        <dbReference type="SAM" id="MobiDB-lite"/>
    </source>
</evidence>
<accession>A0A0N4W587</accession>
<protein>
    <submittedName>
        <fullName evidence="4">Obg domain-containing protein</fullName>
    </submittedName>
</protein>
<gene>
    <name evidence="2" type="ORF">HPLM_LOCUS5100</name>
</gene>
<feature type="region of interest" description="Disordered" evidence="1">
    <location>
        <begin position="1"/>
        <end position="31"/>
    </location>
</feature>